<name>A0A0R1WIA3_9LACO</name>
<dbReference type="STRING" id="1423774.FD31_GL000213"/>
<dbReference type="PANTHER" id="PTHR31423:SF3">
    <property type="entry name" value="PROLYL-TRNA SYNTHETASE ASSOCIATED DOMAIN-CONTAINING PROTEIN 1-RELATED"/>
    <property type="match status" value="1"/>
</dbReference>
<dbReference type="InterPro" id="IPR040285">
    <property type="entry name" value="ProX/PRXD1"/>
</dbReference>
<proteinExistence type="inferred from homology"/>
<accession>A0A0R1WIA3</accession>
<dbReference type="InterPro" id="IPR007214">
    <property type="entry name" value="YbaK/aa-tRNA-synth-assoc-dom"/>
</dbReference>
<comment type="caution">
    <text evidence="4">The sequence shown here is derived from an EMBL/GenBank/DDBJ whole genome shotgun (WGS) entry which is preliminary data.</text>
</comment>
<evidence type="ECO:0000313" key="5">
    <source>
        <dbReference type="Proteomes" id="UP000051302"/>
    </source>
</evidence>
<evidence type="ECO:0000256" key="1">
    <source>
        <dbReference type="ARBA" id="ARBA00010201"/>
    </source>
</evidence>
<gene>
    <name evidence="4" type="ORF">FD31_GL000213</name>
</gene>
<dbReference type="AlphaFoldDB" id="A0A0R1WIA3"/>
<dbReference type="GO" id="GO:0002161">
    <property type="term" value="F:aminoacyl-tRNA deacylase activity"/>
    <property type="evidence" value="ECO:0007669"/>
    <property type="project" value="InterPro"/>
</dbReference>
<protein>
    <submittedName>
        <fullName evidence="4">YbaK prolyl-tRNA synthetase associated domain-containing protein</fullName>
    </submittedName>
</protein>
<dbReference type="CDD" id="cd04335">
    <property type="entry name" value="PrdX_deacylase"/>
    <property type="match status" value="1"/>
</dbReference>
<dbReference type="SUPFAM" id="SSF55826">
    <property type="entry name" value="YbaK/ProRS associated domain"/>
    <property type="match status" value="1"/>
</dbReference>
<dbReference type="Proteomes" id="UP000051302">
    <property type="component" value="Unassembled WGS sequence"/>
</dbReference>
<feature type="domain" description="YbaK/aminoacyl-tRNA synthetase-associated" evidence="3">
    <location>
        <begin position="32"/>
        <end position="155"/>
    </location>
</feature>
<dbReference type="PATRIC" id="fig|1423774.3.peg.218"/>
<keyword evidence="2" id="KW-0648">Protein biosynthesis</keyword>
<evidence type="ECO:0000259" key="3">
    <source>
        <dbReference type="Pfam" id="PF04073"/>
    </source>
</evidence>
<evidence type="ECO:0000313" key="4">
    <source>
        <dbReference type="EMBL" id="KRM17325.1"/>
    </source>
</evidence>
<sequence>MEGKTIMDPAKQVEEALDKMDIKYQIVHHGVAHTTEEADHFIEGIEGVRTKTMFLTNKKKTECYLLVMDDSKRLDFHQFEDLTGAKRPKMGHNDLLFEKLGLEPGIVSIFGLLNNKDHDVKVYFDKAILSEKRMSFHPNINTSTIFVDSDDVLQFVKNLGYDYQILELEE</sequence>
<dbReference type="GO" id="GO:0004812">
    <property type="term" value="F:aminoacyl-tRNA ligase activity"/>
    <property type="evidence" value="ECO:0007669"/>
    <property type="project" value="UniProtKB-KW"/>
</dbReference>
<evidence type="ECO:0000256" key="2">
    <source>
        <dbReference type="ARBA" id="ARBA00022917"/>
    </source>
</evidence>
<dbReference type="Gene3D" id="3.90.960.10">
    <property type="entry name" value="YbaK/aminoacyl-tRNA synthetase-associated domain"/>
    <property type="match status" value="1"/>
</dbReference>
<dbReference type="PANTHER" id="PTHR31423">
    <property type="entry name" value="YBAK DOMAIN-CONTAINING PROTEIN"/>
    <property type="match status" value="1"/>
</dbReference>
<keyword evidence="5" id="KW-1185">Reference proteome</keyword>
<comment type="similarity">
    <text evidence="1">Belongs to the PRORSD1 family.</text>
</comment>
<keyword evidence="4" id="KW-0030">Aminoacyl-tRNA synthetase</keyword>
<dbReference type="InterPro" id="IPR036754">
    <property type="entry name" value="YbaK/aa-tRNA-synt-asso_dom_sf"/>
</dbReference>
<dbReference type="Pfam" id="PF04073">
    <property type="entry name" value="tRNA_edit"/>
    <property type="match status" value="1"/>
</dbReference>
<dbReference type="GO" id="GO:0006412">
    <property type="term" value="P:translation"/>
    <property type="evidence" value="ECO:0007669"/>
    <property type="project" value="UniProtKB-KW"/>
</dbReference>
<dbReference type="EMBL" id="AZFV01000010">
    <property type="protein sequence ID" value="KRM17325.1"/>
    <property type="molecule type" value="Genomic_DNA"/>
</dbReference>
<keyword evidence="4" id="KW-0436">Ligase</keyword>
<reference evidence="4 5" key="1">
    <citation type="journal article" date="2015" name="Genome Announc.">
        <title>Expanding the biotechnology potential of lactobacilli through comparative genomics of 213 strains and associated genera.</title>
        <authorList>
            <person name="Sun Z."/>
            <person name="Harris H.M."/>
            <person name="McCann A."/>
            <person name="Guo C."/>
            <person name="Argimon S."/>
            <person name="Zhang W."/>
            <person name="Yang X."/>
            <person name="Jeffery I.B."/>
            <person name="Cooney J.C."/>
            <person name="Kagawa T.F."/>
            <person name="Liu W."/>
            <person name="Song Y."/>
            <person name="Salvetti E."/>
            <person name="Wrobel A."/>
            <person name="Rasinkangas P."/>
            <person name="Parkhill J."/>
            <person name="Rea M.C."/>
            <person name="O'Sullivan O."/>
            <person name="Ritari J."/>
            <person name="Douillard F.P."/>
            <person name="Paul Ross R."/>
            <person name="Yang R."/>
            <person name="Briner A.E."/>
            <person name="Felis G.E."/>
            <person name="de Vos W.M."/>
            <person name="Barrangou R."/>
            <person name="Klaenhammer T.R."/>
            <person name="Caufield P.W."/>
            <person name="Cui Y."/>
            <person name="Zhang H."/>
            <person name="O'Toole P.W."/>
        </authorList>
    </citation>
    <scope>NUCLEOTIDE SEQUENCE [LARGE SCALE GENOMIC DNA]</scope>
    <source>
        <strain evidence="4 5">DSM 16982</strain>
    </source>
</reference>
<organism evidence="4 5">
    <name type="scientific">Companilactobacillus nantensis DSM 16982</name>
    <dbReference type="NCBI Taxonomy" id="1423774"/>
    <lineage>
        <taxon>Bacteria</taxon>
        <taxon>Bacillati</taxon>
        <taxon>Bacillota</taxon>
        <taxon>Bacilli</taxon>
        <taxon>Lactobacillales</taxon>
        <taxon>Lactobacillaceae</taxon>
        <taxon>Companilactobacillus</taxon>
    </lineage>
</organism>